<evidence type="ECO:0000313" key="11">
    <source>
        <dbReference type="EMBL" id="SVA95759.1"/>
    </source>
</evidence>
<feature type="domain" description="ACT" evidence="10">
    <location>
        <begin position="452"/>
        <end position="526"/>
    </location>
</feature>
<dbReference type="InterPro" id="IPR006236">
    <property type="entry name" value="PGDH"/>
</dbReference>
<dbReference type="FunFam" id="3.40.50.720:FF:000021">
    <property type="entry name" value="D-3-phosphoglycerate dehydrogenase"/>
    <property type="match status" value="1"/>
</dbReference>
<dbReference type="InterPro" id="IPR006140">
    <property type="entry name" value="D-isomer_DH_NAD-bd"/>
</dbReference>
<dbReference type="NCBIfam" id="TIGR01327">
    <property type="entry name" value="PGDH"/>
    <property type="match status" value="1"/>
</dbReference>
<dbReference type="InterPro" id="IPR036291">
    <property type="entry name" value="NAD(P)-bd_dom_sf"/>
</dbReference>
<dbReference type="Gene3D" id="3.30.70.260">
    <property type="match status" value="1"/>
</dbReference>
<keyword evidence="5" id="KW-0028">Amino-acid biosynthesis</keyword>
<dbReference type="Gene3D" id="3.30.1330.90">
    <property type="entry name" value="D-3-phosphoglycerate dehydrogenase, domain 3"/>
    <property type="match status" value="1"/>
</dbReference>
<accession>A0A382A2Z9</accession>
<dbReference type="CDD" id="cd12173">
    <property type="entry name" value="PGDH_4"/>
    <property type="match status" value="1"/>
</dbReference>
<dbReference type="Pfam" id="PF19304">
    <property type="entry name" value="PGDH_inter"/>
    <property type="match status" value="1"/>
</dbReference>
<dbReference type="PANTHER" id="PTHR42789:SF1">
    <property type="entry name" value="D-ISOMER SPECIFIC 2-HYDROXYACID DEHYDROGENASE FAMILY PROTEIN (AFU_ORTHOLOGUE AFUA_6G10090)"/>
    <property type="match status" value="1"/>
</dbReference>
<evidence type="ECO:0000256" key="5">
    <source>
        <dbReference type="ARBA" id="ARBA00022605"/>
    </source>
</evidence>
<sequence length="526" mass="57658">MKILVSDPITEAGLSILKEAGLDVIYLPEGSEDEKHKAAVDVDGWIIRSGTHVKADMINSAQNLQVIGRAGVGVDNIDITIATRRGIVVMNTPDVNTISAAEHTVGLMLALSRNISQGHSGLEKGEWNRHRLVGTELRNKTLGIVGLGKIGREVMERCRSFRMNIIGYDPFVNQDMFNEDEIQITDLDTLTESADYITVHVPLNENTKNIFDLDRLKLMKSSARIINVARGGIINEKDLAQALKEDVIAGAAIDVFTAEPIDRSHPLVGVPNILLSPHLGASTTEAKEGVSRAICEQVRDYLLHEKLNNALNMPLSNLSKLKEIQPFLDCAELLGHIESQLVTGPIKKVSMECQGTADEIRPLSLAFLKGLLEPHVPDRINYINAETIAKELGLEVDIHYSNTESNYLNLISVRVTADDIAYRLDGSVFDDQHLRLVNILGREMEVTPRGPMLFVENNDVPGVIGKVGTHLGNLNINIAAYLLNRGGDNGKAFAVIRLDNPLDENSLNTLAGINELESVNQIHVSN</sequence>
<dbReference type="SUPFAM" id="SSF51735">
    <property type="entry name" value="NAD(P)-binding Rossmann-fold domains"/>
    <property type="match status" value="1"/>
</dbReference>
<dbReference type="InterPro" id="IPR029752">
    <property type="entry name" value="D-isomer_DH_CS1"/>
</dbReference>
<evidence type="ECO:0000256" key="2">
    <source>
        <dbReference type="ARBA" id="ARBA00005854"/>
    </source>
</evidence>
<evidence type="ECO:0000259" key="10">
    <source>
        <dbReference type="PROSITE" id="PS51671"/>
    </source>
</evidence>
<dbReference type="InterPro" id="IPR045626">
    <property type="entry name" value="PGDH_ASB_dom"/>
</dbReference>
<evidence type="ECO:0000256" key="6">
    <source>
        <dbReference type="ARBA" id="ARBA00023002"/>
    </source>
</evidence>
<keyword evidence="7" id="KW-0520">NAD</keyword>
<evidence type="ECO:0000256" key="4">
    <source>
        <dbReference type="ARBA" id="ARBA00021582"/>
    </source>
</evidence>
<dbReference type="GO" id="GO:0004617">
    <property type="term" value="F:phosphoglycerate dehydrogenase activity"/>
    <property type="evidence" value="ECO:0007669"/>
    <property type="project" value="UniProtKB-EC"/>
</dbReference>
<dbReference type="CDD" id="cd04902">
    <property type="entry name" value="ACT_3PGDH-xct"/>
    <property type="match status" value="1"/>
</dbReference>
<dbReference type="GO" id="GO:0051287">
    <property type="term" value="F:NAD binding"/>
    <property type="evidence" value="ECO:0007669"/>
    <property type="project" value="InterPro"/>
</dbReference>
<reference evidence="11" key="1">
    <citation type="submission" date="2018-05" db="EMBL/GenBank/DDBJ databases">
        <authorList>
            <person name="Lanie J.A."/>
            <person name="Ng W.-L."/>
            <person name="Kazmierczak K.M."/>
            <person name="Andrzejewski T.M."/>
            <person name="Davidsen T.M."/>
            <person name="Wayne K.J."/>
            <person name="Tettelin H."/>
            <person name="Glass J.I."/>
            <person name="Rusch D."/>
            <person name="Podicherti R."/>
            <person name="Tsui H.-C.T."/>
            <person name="Winkler M.E."/>
        </authorList>
    </citation>
    <scope>NUCLEOTIDE SEQUENCE</scope>
</reference>
<evidence type="ECO:0000256" key="9">
    <source>
        <dbReference type="ARBA" id="ARBA00048731"/>
    </source>
</evidence>
<name>A0A382A2Z9_9ZZZZ</name>
<evidence type="ECO:0000256" key="1">
    <source>
        <dbReference type="ARBA" id="ARBA00005216"/>
    </source>
</evidence>
<comment type="pathway">
    <text evidence="1">Amino-acid biosynthesis; L-serine biosynthesis; L-serine from 3-phospho-D-glycerate: step 1/3.</text>
</comment>
<dbReference type="InterPro" id="IPR029753">
    <property type="entry name" value="D-isomer_DH_CS"/>
</dbReference>
<comment type="similarity">
    <text evidence="2">Belongs to the D-isomer specific 2-hydroxyacid dehydrogenase family.</text>
</comment>
<dbReference type="InterPro" id="IPR029009">
    <property type="entry name" value="ASB_dom_sf"/>
</dbReference>
<dbReference type="AlphaFoldDB" id="A0A382A2Z9"/>
<dbReference type="EMBL" id="UINC01023659">
    <property type="protein sequence ID" value="SVA95759.1"/>
    <property type="molecule type" value="Genomic_DNA"/>
</dbReference>
<dbReference type="PROSITE" id="PS00065">
    <property type="entry name" value="D_2_HYDROXYACID_DH_1"/>
    <property type="match status" value="1"/>
</dbReference>
<dbReference type="PROSITE" id="PS51671">
    <property type="entry name" value="ACT"/>
    <property type="match status" value="1"/>
</dbReference>
<dbReference type="Pfam" id="PF02826">
    <property type="entry name" value="2-Hacid_dh_C"/>
    <property type="match status" value="1"/>
</dbReference>
<evidence type="ECO:0000256" key="3">
    <source>
        <dbReference type="ARBA" id="ARBA00013143"/>
    </source>
</evidence>
<dbReference type="InterPro" id="IPR002912">
    <property type="entry name" value="ACT_dom"/>
</dbReference>
<evidence type="ECO:0000256" key="7">
    <source>
        <dbReference type="ARBA" id="ARBA00023027"/>
    </source>
</evidence>
<proteinExistence type="inferred from homology"/>
<dbReference type="UniPathway" id="UPA00135">
    <property type="reaction ID" value="UER00196"/>
</dbReference>
<keyword evidence="8" id="KW-0718">Serine biosynthesis</keyword>
<dbReference type="SUPFAM" id="SSF55021">
    <property type="entry name" value="ACT-like"/>
    <property type="match status" value="1"/>
</dbReference>
<dbReference type="InterPro" id="IPR006139">
    <property type="entry name" value="D-isomer_2_OHA_DH_cat_dom"/>
</dbReference>
<protein>
    <recommendedName>
        <fullName evidence="4">D-3-phosphoglycerate dehydrogenase</fullName>
        <ecNumber evidence="3">1.1.1.95</ecNumber>
    </recommendedName>
</protein>
<dbReference type="Gene3D" id="3.40.50.720">
    <property type="entry name" value="NAD(P)-binding Rossmann-like Domain"/>
    <property type="match status" value="2"/>
</dbReference>
<comment type="catalytic activity">
    <reaction evidence="9">
        <text>(2R)-3-phosphoglycerate + NAD(+) = 3-phosphooxypyruvate + NADH + H(+)</text>
        <dbReference type="Rhea" id="RHEA:12641"/>
        <dbReference type="ChEBI" id="CHEBI:15378"/>
        <dbReference type="ChEBI" id="CHEBI:18110"/>
        <dbReference type="ChEBI" id="CHEBI:57540"/>
        <dbReference type="ChEBI" id="CHEBI:57945"/>
        <dbReference type="ChEBI" id="CHEBI:58272"/>
        <dbReference type="EC" id="1.1.1.95"/>
    </reaction>
</comment>
<dbReference type="PROSITE" id="PS00671">
    <property type="entry name" value="D_2_HYDROXYACID_DH_3"/>
    <property type="match status" value="1"/>
</dbReference>
<dbReference type="SUPFAM" id="SSF52283">
    <property type="entry name" value="Formate/glycerate dehydrogenase catalytic domain-like"/>
    <property type="match status" value="1"/>
</dbReference>
<dbReference type="InterPro" id="IPR045865">
    <property type="entry name" value="ACT-like_dom_sf"/>
</dbReference>
<organism evidence="11">
    <name type="scientific">marine metagenome</name>
    <dbReference type="NCBI Taxonomy" id="408172"/>
    <lineage>
        <taxon>unclassified sequences</taxon>
        <taxon>metagenomes</taxon>
        <taxon>ecological metagenomes</taxon>
    </lineage>
</organism>
<gene>
    <name evidence="11" type="ORF">METZ01_LOCUS148613</name>
</gene>
<dbReference type="Pfam" id="PF00389">
    <property type="entry name" value="2-Hacid_dh"/>
    <property type="match status" value="1"/>
</dbReference>
<dbReference type="SUPFAM" id="SSF143548">
    <property type="entry name" value="Serine metabolism enzymes domain"/>
    <property type="match status" value="1"/>
</dbReference>
<dbReference type="PANTHER" id="PTHR42789">
    <property type="entry name" value="D-ISOMER SPECIFIC 2-HYDROXYACID DEHYDROGENASE FAMILY PROTEIN (AFU_ORTHOLOGUE AFUA_6G10090)"/>
    <property type="match status" value="1"/>
</dbReference>
<keyword evidence="6" id="KW-0560">Oxidoreductase</keyword>
<dbReference type="GO" id="GO:0006564">
    <property type="term" value="P:L-serine biosynthetic process"/>
    <property type="evidence" value="ECO:0007669"/>
    <property type="project" value="UniProtKB-KW"/>
</dbReference>
<dbReference type="EC" id="1.1.1.95" evidence="3"/>
<evidence type="ECO:0000256" key="8">
    <source>
        <dbReference type="ARBA" id="ARBA00023299"/>
    </source>
</evidence>
<dbReference type="InterPro" id="IPR050857">
    <property type="entry name" value="D-2-hydroxyacid_DH"/>
</dbReference>